<evidence type="ECO:0000313" key="2">
    <source>
        <dbReference type="EMBL" id="KAG5267031.1"/>
    </source>
</evidence>
<feature type="region of interest" description="Disordered" evidence="1">
    <location>
        <begin position="228"/>
        <end position="277"/>
    </location>
</feature>
<proteinExistence type="predicted"/>
<dbReference type="Proteomes" id="UP000823561">
    <property type="component" value="Chromosome 18"/>
</dbReference>
<gene>
    <name evidence="2" type="ORF">AALO_G00239040</name>
</gene>
<name>A0AAV6FZB0_9TELE</name>
<evidence type="ECO:0000313" key="3">
    <source>
        <dbReference type="Proteomes" id="UP000823561"/>
    </source>
</evidence>
<keyword evidence="3" id="KW-1185">Reference proteome</keyword>
<evidence type="ECO:0000256" key="1">
    <source>
        <dbReference type="SAM" id="MobiDB-lite"/>
    </source>
</evidence>
<reference evidence="2" key="1">
    <citation type="submission" date="2020-10" db="EMBL/GenBank/DDBJ databases">
        <title>Chromosome-scale genome assembly of the Allis shad, Alosa alosa.</title>
        <authorList>
            <person name="Margot Z."/>
            <person name="Christophe K."/>
            <person name="Cabau C."/>
            <person name="Louis A."/>
            <person name="Berthelot C."/>
            <person name="Parey E."/>
            <person name="Roest Crollius H."/>
            <person name="Montfort J."/>
            <person name="Robinson-Rechavi M."/>
            <person name="Bucao C."/>
            <person name="Bouchez O."/>
            <person name="Gislard M."/>
            <person name="Lluch J."/>
            <person name="Milhes M."/>
            <person name="Lampietro C."/>
            <person name="Lopez Roques C."/>
            <person name="Donnadieu C."/>
            <person name="Braasch I."/>
            <person name="Desvignes T."/>
            <person name="Postlethwait J."/>
            <person name="Bobe J."/>
            <person name="Guiguen Y."/>
        </authorList>
    </citation>
    <scope>NUCLEOTIDE SEQUENCE</scope>
    <source>
        <strain evidence="2">M-15738</strain>
        <tissue evidence="2">Blood</tissue>
    </source>
</reference>
<sequence length="342" mass="37616">MFRSDGGEEVTQLLLPTVLQEEVLQQLHQGHGHQESTSISGSVDDWLQEHQQRLQTAFDGAKERLREAARIRKERNDQHLTSEDLQEGDLMYLQNKAFQGRAKIQDTWGPRKYQIIKAPSNGSAVYSIALVVEEGNLGPVKTVHRMLLRPVPINHVCSSRPRRDPPVDIPPDADDPESELWVILPPQPEVNTTASHDSSDLPHSLEPVVPGTSAASSLRGMVSTTDQVDSSATTSCGQPTPIPPLFEPMVPDTVGTSSLREVDSSSEDSQDGEISLRRTPEDCWKAYQSTSSPQAHGDWGRWGCCSVSVTWVPIVGAEPQANIPPHPRLSLGCPDQEGLVRR</sequence>
<dbReference type="AlphaFoldDB" id="A0AAV6FZB0"/>
<protein>
    <submittedName>
        <fullName evidence="2">Uncharacterized protein</fullName>
    </submittedName>
</protein>
<accession>A0AAV6FZB0</accession>
<feature type="compositionally biased region" description="Polar residues" evidence="1">
    <location>
        <begin position="228"/>
        <end position="238"/>
    </location>
</feature>
<organism evidence="2 3">
    <name type="scientific">Alosa alosa</name>
    <name type="common">allis shad</name>
    <dbReference type="NCBI Taxonomy" id="278164"/>
    <lineage>
        <taxon>Eukaryota</taxon>
        <taxon>Metazoa</taxon>
        <taxon>Chordata</taxon>
        <taxon>Craniata</taxon>
        <taxon>Vertebrata</taxon>
        <taxon>Euteleostomi</taxon>
        <taxon>Actinopterygii</taxon>
        <taxon>Neopterygii</taxon>
        <taxon>Teleostei</taxon>
        <taxon>Clupei</taxon>
        <taxon>Clupeiformes</taxon>
        <taxon>Clupeoidei</taxon>
        <taxon>Clupeidae</taxon>
        <taxon>Alosa</taxon>
    </lineage>
</organism>
<dbReference type="EMBL" id="JADWDJ010000018">
    <property type="protein sequence ID" value="KAG5267031.1"/>
    <property type="molecule type" value="Genomic_DNA"/>
</dbReference>
<comment type="caution">
    <text evidence="2">The sequence shown here is derived from an EMBL/GenBank/DDBJ whole genome shotgun (WGS) entry which is preliminary data.</text>
</comment>